<dbReference type="GO" id="GO:0016887">
    <property type="term" value="F:ATP hydrolysis activity"/>
    <property type="evidence" value="ECO:0007669"/>
    <property type="project" value="InterPro"/>
</dbReference>
<dbReference type="PANTHER" id="PTHR43718">
    <property type="entry name" value="LON PROTEASE"/>
    <property type="match status" value="1"/>
</dbReference>
<feature type="domain" description="Lon proteolytic" evidence="6">
    <location>
        <begin position="899"/>
        <end position="1091"/>
    </location>
</feature>
<dbReference type="PROSITE" id="PS51786">
    <property type="entry name" value="LON_PROTEOLYTIC"/>
    <property type="match status" value="1"/>
</dbReference>
<dbReference type="GO" id="GO:0004176">
    <property type="term" value="F:ATP-dependent peptidase activity"/>
    <property type="evidence" value="ECO:0007669"/>
    <property type="project" value="InterPro"/>
</dbReference>
<dbReference type="Pfam" id="PF00004">
    <property type="entry name" value="AAA"/>
    <property type="match status" value="1"/>
</dbReference>
<keyword evidence="4" id="KW-0720">Serine protease</keyword>
<dbReference type="Pfam" id="PF05362">
    <property type="entry name" value="Lon_C"/>
    <property type="match status" value="1"/>
</dbReference>
<keyword evidence="5" id="KW-0067">ATP-binding</keyword>
<evidence type="ECO:0000256" key="1">
    <source>
        <dbReference type="ARBA" id="ARBA00022670"/>
    </source>
</evidence>
<evidence type="ECO:0000259" key="6">
    <source>
        <dbReference type="PROSITE" id="PS51786"/>
    </source>
</evidence>
<dbReference type="Gene3D" id="3.30.230.10">
    <property type="match status" value="1"/>
</dbReference>
<dbReference type="Gene3D" id="1.10.8.60">
    <property type="match status" value="1"/>
</dbReference>
<dbReference type="InterPro" id="IPR027065">
    <property type="entry name" value="Lon_Prtase"/>
</dbReference>
<dbReference type="AlphaFoldDB" id="A0A6C0LZ50"/>
<keyword evidence="3" id="KW-0378">Hydrolase</keyword>
<evidence type="ECO:0000256" key="5">
    <source>
        <dbReference type="ARBA" id="ARBA00022840"/>
    </source>
</evidence>
<protein>
    <recommendedName>
        <fullName evidence="6">Lon proteolytic domain-containing protein</fullName>
    </recommendedName>
</protein>
<dbReference type="SUPFAM" id="SSF54211">
    <property type="entry name" value="Ribosomal protein S5 domain 2-like"/>
    <property type="match status" value="1"/>
</dbReference>
<organism evidence="7">
    <name type="scientific">viral metagenome</name>
    <dbReference type="NCBI Taxonomy" id="1070528"/>
    <lineage>
        <taxon>unclassified sequences</taxon>
        <taxon>metagenomes</taxon>
        <taxon>organismal metagenomes</taxon>
    </lineage>
</organism>
<reference evidence="7" key="1">
    <citation type="journal article" date="2020" name="Nature">
        <title>Giant virus diversity and host interactions through global metagenomics.</title>
        <authorList>
            <person name="Schulz F."/>
            <person name="Roux S."/>
            <person name="Paez-Espino D."/>
            <person name="Jungbluth S."/>
            <person name="Walsh D.A."/>
            <person name="Denef V.J."/>
            <person name="McMahon K.D."/>
            <person name="Konstantinidis K.T."/>
            <person name="Eloe-Fadrosh E.A."/>
            <person name="Kyrpides N.C."/>
            <person name="Woyke T."/>
        </authorList>
    </citation>
    <scope>NUCLEOTIDE SEQUENCE</scope>
    <source>
        <strain evidence="7">GVMAG-S-1017745-26</strain>
    </source>
</reference>
<dbReference type="PRINTS" id="PR00830">
    <property type="entry name" value="ENDOLAPTASE"/>
</dbReference>
<dbReference type="InterPro" id="IPR027417">
    <property type="entry name" value="P-loop_NTPase"/>
</dbReference>
<dbReference type="InterPro" id="IPR020568">
    <property type="entry name" value="Ribosomal_Su5_D2-typ_SF"/>
</dbReference>
<accession>A0A6C0LZ50</accession>
<dbReference type="SMART" id="SM00382">
    <property type="entry name" value="AAA"/>
    <property type="match status" value="1"/>
</dbReference>
<dbReference type="SUPFAM" id="SSF52540">
    <property type="entry name" value="P-loop containing nucleoside triphosphate hydrolases"/>
    <property type="match status" value="1"/>
</dbReference>
<sequence>MKNKNIKIKISTKKEESHKKQKIQKNTSKIIKKINFFYKIITDTIIAAERYKTNDILSASELNLCIQNLENIYSELKNIENSLQGTNHNAKQIITKLQTINDDISLIFKTFGTSKIEYILTVCYGNDFIDRITPSLDKNKFDIIMKYVQPINYKIIQWKNKPKNKNISNKIIKNKIIEDFMIVDMGENIDCYDLCRTTNNFFTKVFGIKIVFQNEQTKNTIIINGVVTELLISCLNNNFIDERLETCLVNKPKDEEFNTDIFNKFINHLTIKELLIYNDKELYNRFVGYNNQAALIHQKSISQVIKEFINNSLFQQRKTLIILLLQAGNNECQYLAYLLYDLLSNEQNGNIDTFEQTILFDSFPWEIKKSFRLAMKNTIKYTKHLSQFDNSKIPIEQQICLMKASETIKEKAMIKLKEVKAKSEDSGSKARQYLEGLLKIPFGIYKTEFILKITSENSALINEIISKLKSFNIHINFNMKDFYTNIEITDILNQITNKIFNDIDDKNLNNCIKYFTSGKKDKLISNICLINSIIKRLCIKTKKLCHSGKKNEYMKLSIKNLLKDCKNNDKFMKELLTFNNSNIIDKNAIINNIKIINEKKGKLLTKIQDINTTLNGAIYGHNNAKRQLERVIGQWITGKQSGYCFGFEGPPGVGKTSLAKYGLSQCLKDKDGVARPFAFIALGGSSNGSTLSGHNYTYVGSTWGRIVDILMEKKCMNPIIFIDELDKVSRTEHGKEIIGILTHLIDSTQNENFQDKYFNGIDLDVSKILFVFSYNDVSVIDKILLDRIHRVKFDYLTINDKINIVHKYLLPEMYKNMGMDNIISFSDDNIKFIIDSYTNEAGVRKLKEIIFEIISEINLNLLKETTDINAFPIQITNTEIEKCHLKERHKIVKKIIHNTPQIGVINGLWANSLGVGGIIPIQCSYYPATNLLDLKLTGMQGDVMKESMNVAKTLAWNLTDKKTKNTFLKNNDKTKNSGLHIHCPEGAVPKDGPSAGTAITSAIFSLINNKKIKNDIAITGEINLQGCVTEIGGLELKILGGLKAGIKTFIFPESNLKDYTKFLEKFPDIDLSNIVFHPVKNITEVFKLIFV</sequence>
<dbReference type="Pfam" id="PF22667">
    <property type="entry name" value="Lon_lid"/>
    <property type="match status" value="1"/>
</dbReference>
<dbReference type="InterPro" id="IPR054594">
    <property type="entry name" value="Lon_lid"/>
</dbReference>
<proteinExistence type="predicted"/>
<evidence type="ECO:0000313" key="7">
    <source>
        <dbReference type="EMBL" id="QHU35305.1"/>
    </source>
</evidence>
<evidence type="ECO:0000256" key="4">
    <source>
        <dbReference type="ARBA" id="ARBA00022825"/>
    </source>
</evidence>
<dbReference type="GO" id="GO:0004252">
    <property type="term" value="F:serine-type endopeptidase activity"/>
    <property type="evidence" value="ECO:0007669"/>
    <property type="project" value="InterPro"/>
</dbReference>
<keyword evidence="2" id="KW-0547">Nucleotide-binding</keyword>
<dbReference type="PANTHER" id="PTHR43718:SF2">
    <property type="entry name" value="LON PROTEASE HOMOLOG, MITOCHONDRIAL"/>
    <property type="match status" value="1"/>
</dbReference>
<dbReference type="EMBL" id="MN740586">
    <property type="protein sequence ID" value="QHU35305.1"/>
    <property type="molecule type" value="Genomic_DNA"/>
</dbReference>
<dbReference type="InterPro" id="IPR014721">
    <property type="entry name" value="Ribsml_uS5_D2-typ_fold_subgr"/>
</dbReference>
<dbReference type="Gene3D" id="3.40.50.300">
    <property type="entry name" value="P-loop containing nucleotide triphosphate hydrolases"/>
    <property type="match status" value="1"/>
</dbReference>
<dbReference type="GO" id="GO:0006515">
    <property type="term" value="P:protein quality control for misfolded or incompletely synthesized proteins"/>
    <property type="evidence" value="ECO:0007669"/>
    <property type="project" value="TreeGrafter"/>
</dbReference>
<dbReference type="InterPro" id="IPR003959">
    <property type="entry name" value="ATPase_AAA_core"/>
</dbReference>
<dbReference type="InterPro" id="IPR008269">
    <property type="entry name" value="Lon_proteolytic"/>
</dbReference>
<keyword evidence="1" id="KW-0645">Protease</keyword>
<evidence type="ECO:0000256" key="3">
    <source>
        <dbReference type="ARBA" id="ARBA00022801"/>
    </source>
</evidence>
<name>A0A6C0LZ50_9ZZZZ</name>
<dbReference type="GO" id="GO:0005524">
    <property type="term" value="F:ATP binding"/>
    <property type="evidence" value="ECO:0007669"/>
    <property type="project" value="UniProtKB-KW"/>
</dbReference>
<dbReference type="InterPro" id="IPR003593">
    <property type="entry name" value="AAA+_ATPase"/>
</dbReference>
<evidence type="ECO:0000256" key="2">
    <source>
        <dbReference type="ARBA" id="ARBA00022741"/>
    </source>
</evidence>